<evidence type="ECO:0000313" key="1">
    <source>
        <dbReference type="EMBL" id="MDO1451829.1"/>
    </source>
</evidence>
<evidence type="ECO:0008006" key="3">
    <source>
        <dbReference type="Google" id="ProtNLM"/>
    </source>
</evidence>
<dbReference type="Proteomes" id="UP001168528">
    <property type="component" value="Unassembled WGS sequence"/>
</dbReference>
<organism evidence="1 2">
    <name type="scientific">Rhodocytophaga aerolata</name>
    <dbReference type="NCBI Taxonomy" id="455078"/>
    <lineage>
        <taxon>Bacteria</taxon>
        <taxon>Pseudomonadati</taxon>
        <taxon>Bacteroidota</taxon>
        <taxon>Cytophagia</taxon>
        <taxon>Cytophagales</taxon>
        <taxon>Rhodocytophagaceae</taxon>
        <taxon>Rhodocytophaga</taxon>
    </lineage>
</organism>
<dbReference type="Gene3D" id="3.30.565.40">
    <property type="entry name" value="Fervidobacterium nodosum Rt17-B1 like"/>
    <property type="match status" value="1"/>
</dbReference>
<name>A0ABT8RIA1_9BACT</name>
<proteinExistence type="predicted"/>
<accession>A0ABT8RIA1</accession>
<comment type="caution">
    <text evidence="1">The sequence shown here is derived from an EMBL/GenBank/DDBJ whole genome shotgun (WGS) entry which is preliminary data.</text>
</comment>
<dbReference type="EMBL" id="JAUKPO010000100">
    <property type="protein sequence ID" value="MDO1451829.1"/>
    <property type="molecule type" value="Genomic_DNA"/>
</dbReference>
<reference evidence="1" key="1">
    <citation type="submission" date="2023-07" db="EMBL/GenBank/DDBJ databases">
        <title>The genome sequence of Rhodocytophaga aerolata KACC 12507.</title>
        <authorList>
            <person name="Zhang X."/>
        </authorList>
    </citation>
    <scope>NUCLEOTIDE SEQUENCE</scope>
    <source>
        <strain evidence="1">KACC 12507</strain>
    </source>
</reference>
<dbReference type="RefSeq" id="WP_302042622.1">
    <property type="nucleotide sequence ID" value="NZ_JAUKPO010000100.1"/>
</dbReference>
<protein>
    <recommendedName>
        <fullName evidence="3">DUF3298 domain-containing protein</fullName>
    </recommendedName>
</protein>
<evidence type="ECO:0000313" key="2">
    <source>
        <dbReference type="Proteomes" id="UP001168528"/>
    </source>
</evidence>
<sequence>MNTCYDYIYWDEVVLKNKSVEKSINTTIKKIAFKYKTTADAEERCSKEILYEPKSEIVYANNGIVSVFHSCYEYVEGALHGNRIFGSVNFDSNTGNQIKFYDLVNANKTKYVNELIIQKLQNRFQGESFDLEHYTKNLEDVDFKINNNGITILFKGDSYATTIVEVVFTYDEIENYIKDNSILKGFYNTK</sequence>
<gene>
    <name evidence="1" type="ORF">Q0590_36505</name>
</gene>
<keyword evidence="2" id="KW-1185">Reference proteome</keyword>